<evidence type="ECO:0000313" key="1">
    <source>
        <dbReference type="EMBL" id="SFJ97551.1"/>
    </source>
</evidence>
<dbReference type="STRING" id="588602.SAMN04487991_3493"/>
<dbReference type="Pfam" id="PF18306">
    <property type="entry name" value="LDcluster4"/>
    <property type="match status" value="1"/>
</dbReference>
<keyword evidence="2" id="KW-1185">Reference proteome</keyword>
<evidence type="ECO:0000313" key="2">
    <source>
        <dbReference type="Proteomes" id="UP000199630"/>
    </source>
</evidence>
<proteinExistence type="predicted"/>
<reference evidence="2" key="1">
    <citation type="submission" date="2016-10" db="EMBL/GenBank/DDBJ databases">
        <authorList>
            <person name="Varghese N."/>
            <person name="Submissions S."/>
        </authorList>
    </citation>
    <scope>NUCLEOTIDE SEQUENCE [LARGE SCALE GENOMIC DNA]</scope>
    <source>
        <strain evidence="2">DSM 26471</strain>
    </source>
</reference>
<dbReference type="PANTHER" id="PTHR43393:SF3">
    <property type="entry name" value="LYSINE DECARBOXYLASE-LIKE PROTEIN"/>
    <property type="match status" value="1"/>
</dbReference>
<gene>
    <name evidence="1" type="ORF">SAMN04487991_3493</name>
</gene>
<dbReference type="NCBIfam" id="TIGR00725">
    <property type="entry name" value="TIGR00725 family protein"/>
    <property type="match status" value="1"/>
</dbReference>
<dbReference type="EMBL" id="FORH01000007">
    <property type="protein sequence ID" value="SFJ97551.1"/>
    <property type="molecule type" value="Genomic_DNA"/>
</dbReference>
<dbReference type="SUPFAM" id="SSF102405">
    <property type="entry name" value="MCP/YpsA-like"/>
    <property type="match status" value="1"/>
</dbReference>
<name>A0A1I3VTT4_9RHOB</name>
<dbReference type="InterPro" id="IPR041164">
    <property type="entry name" value="LDcluster4"/>
</dbReference>
<dbReference type="Proteomes" id="UP000199630">
    <property type="component" value="Unassembled WGS sequence"/>
</dbReference>
<evidence type="ECO:0008006" key="3">
    <source>
        <dbReference type="Google" id="ProtNLM"/>
    </source>
</evidence>
<dbReference type="Gene3D" id="3.40.50.450">
    <property type="match status" value="1"/>
</dbReference>
<dbReference type="OrthoDB" id="9794039at2"/>
<dbReference type="GO" id="GO:0005829">
    <property type="term" value="C:cytosol"/>
    <property type="evidence" value="ECO:0007669"/>
    <property type="project" value="TreeGrafter"/>
</dbReference>
<dbReference type="PANTHER" id="PTHR43393">
    <property type="entry name" value="CYTOKININ RIBOSIDE 5'-MONOPHOSPHATE PHOSPHORIBOHYDROLASE"/>
    <property type="match status" value="1"/>
</dbReference>
<dbReference type="InterPro" id="IPR005268">
    <property type="entry name" value="CHP00725"/>
</dbReference>
<sequence>MTRMTTIGLIGRSSRPGETLPANLLEAAEAVGKAVAKAGAALVTGGTGGVMEASSRGAKTAGGLTVGFLPYGDADKANGYCDLVFPTGMGTIRNILTARCCHSLIMLGGGVGTLNELTVAYDAGVPVVALEGCGGWSDRLRETLYDGCYLDERRVLPVSFAATPEEAVEIALSRADEPRTGSKLEALTGWAGG</sequence>
<protein>
    <recommendedName>
        <fullName evidence="3">TIGR00725 family protein</fullName>
    </recommendedName>
</protein>
<organism evidence="1 2">
    <name type="scientific">Celeribacter neptunius</name>
    <dbReference type="NCBI Taxonomy" id="588602"/>
    <lineage>
        <taxon>Bacteria</taxon>
        <taxon>Pseudomonadati</taxon>
        <taxon>Pseudomonadota</taxon>
        <taxon>Alphaproteobacteria</taxon>
        <taxon>Rhodobacterales</taxon>
        <taxon>Roseobacteraceae</taxon>
        <taxon>Celeribacter</taxon>
    </lineage>
</organism>
<accession>A0A1I3VTT4</accession>
<dbReference type="InterPro" id="IPR052341">
    <property type="entry name" value="LOG_family_nucleotidases"/>
</dbReference>
<dbReference type="RefSeq" id="WP_090061982.1">
    <property type="nucleotide sequence ID" value="NZ_FORH01000007.1"/>
</dbReference>
<dbReference type="AlphaFoldDB" id="A0A1I3VTT4"/>